<gene>
    <name evidence="1" type="ORF">V7x_10770</name>
</gene>
<dbReference type="AlphaFoldDB" id="A0A5C6FRJ7"/>
<dbReference type="RefSeq" id="WP_146411665.1">
    <property type="nucleotide sequence ID" value="NZ_SJPZ01000001.1"/>
</dbReference>
<dbReference type="InterPro" id="IPR016024">
    <property type="entry name" value="ARM-type_fold"/>
</dbReference>
<sequence length="182" mass="19553">MSTSEHEAVLNQDLFSDDTVRLMAVLRAITLIDEVSLSRMDLPCASRLVELTGHSAEMVRIGSAEALECGLPVHADEVPRLCELLADQQHGDVSYWAATLLGRCGAAGGLGGHWAEAIMALESCLTDSHFLPTRERAAWALGRIGQKAAGAMPVLRNIAEDAPPRLRRLAIEALESIRGFAA</sequence>
<evidence type="ECO:0000313" key="1">
    <source>
        <dbReference type="EMBL" id="TWU65529.1"/>
    </source>
</evidence>
<proteinExistence type="predicted"/>
<dbReference type="InterPro" id="IPR021133">
    <property type="entry name" value="HEAT_type_2"/>
</dbReference>
<dbReference type="Proteomes" id="UP000316476">
    <property type="component" value="Unassembled WGS sequence"/>
</dbReference>
<dbReference type="InterPro" id="IPR011989">
    <property type="entry name" value="ARM-like"/>
</dbReference>
<dbReference type="PROSITE" id="PS50077">
    <property type="entry name" value="HEAT_REPEAT"/>
    <property type="match status" value="1"/>
</dbReference>
<comment type="caution">
    <text evidence="1">The sequence shown here is derived from an EMBL/GenBank/DDBJ whole genome shotgun (WGS) entry which is preliminary data.</text>
</comment>
<dbReference type="Gene3D" id="1.25.10.10">
    <property type="entry name" value="Leucine-rich Repeat Variant"/>
    <property type="match status" value="1"/>
</dbReference>
<organism evidence="1 2">
    <name type="scientific">Crateriforma conspicua</name>
    <dbReference type="NCBI Taxonomy" id="2527996"/>
    <lineage>
        <taxon>Bacteria</taxon>
        <taxon>Pseudomonadati</taxon>
        <taxon>Planctomycetota</taxon>
        <taxon>Planctomycetia</taxon>
        <taxon>Planctomycetales</taxon>
        <taxon>Planctomycetaceae</taxon>
        <taxon>Crateriforma</taxon>
    </lineage>
</organism>
<dbReference type="Pfam" id="PF13646">
    <property type="entry name" value="HEAT_2"/>
    <property type="match status" value="1"/>
</dbReference>
<evidence type="ECO:0008006" key="3">
    <source>
        <dbReference type="Google" id="ProtNLM"/>
    </source>
</evidence>
<dbReference type="SUPFAM" id="SSF48371">
    <property type="entry name" value="ARM repeat"/>
    <property type="match status" value="1"/>
</dbReference>
<reference evidence="1 2" key="1">
    <citation type="submission" date="2019-02" db="EMBL/GenBank/DDBJ databases">
        <title>Deep-cultivation of Planctomycetes and their phenomic and genomic characterization uncovers novel biology.</title>
        <authorList>
            <person name="Wiegand S."/>
            <person name="Jogler M."/>
            <person name="Boedeker C."/>
            <person name="Pinto D."/>
            <person name="Vollmers J."/>
            <person name="Rivas-Marin E."/>
            <person name="Kohn T."/>
            <person name="Peeters S.H."/>
            <person name="Heuer A."/>
            <person name="Rast P."/>
            <person name="Oberbeckmann S."/>
            <person name="Bunk B."/>
            <person name="Jeske O."/>
            <person name="Meyerdierks A."/>
            <person name="Storesund J.E."/>
            <person name="Kallscheuer N."/>
            <person name="Luecker S."/>
            <person name="Lage O.M."/>
            <person name="Pohl T."/>
            <person name="Merkel B.J."/>
            <person name="Hornburger P."/>
            <person name="Mueller R.-W."/>
            <person name="Bruemmer F."/>
            <person name="Labrenz M."/>
            <person name="Spormann A.M."/>
            <person name="Op Den Camp H."/>
            <person name="Overmann J."/>
            <person name="Amann R."/>
            <person name="Jetten M.S.M."/>
            <person name="Mascher T."/>
            <person name="Medema M.H."/>
            <person name="Devos D.P."/>
            <person name="Kaster A.-K."/>
            <person name="Ovreas L."/>
            <person name="Rohde M."/>
            <person name="Galperin M.Y."/>
            <person name="Jogler C."/>
        </authorList>
    </citation>
    <scope>NUCLEOTIDE SEQUENCE [LARGE SCALE GENOMIC DNA]</scope>
    <source>
        <strain evidence="1 2">V7</strain>
    </source>
</reference>
<accession>A0A5C6FRJ7</accession>
<protein>
    <recommendedName>
        <fullName evidence="3">HEAT repeat protein</fullName>
    </recommendedName>
</protein>
<evidence type="ECO:0000313" key="2">
    <source>
        <dbReference type="Proteomes" id="UP000316476"/>
    </source>
</evidence>
<dbReference type="OrthoDB" id="279649at2"/>
<dbReference type="EMBL" id="SJPZ01000001">
    <property type="protein sequence ID" value="TWU65529.1"/>
    <property type="molecule type" value="Genomic_DNA"/>
</dbReference>
<name>A0A5C6FRJ7_9PLAN</name>